<keyword evidence="4 8" id="KW-0808">Transferase</keyword>
<comment type="function">
    <text evidence="1 8">Catalyzes the rearrangement of 1-deoxy-D-xylulose 5-phosphate (DXP) to produce the thiazole phosphate moiety of thiamine. Sulfur is provided by the thiocarboxylate moiety of the carrier protein ThiS. In vitro, sulfur can be provided by H(2)S.</text>
</comment>
<comment type="catalytic activity">
    <reaction evidence="7 8">
        <text>[ThiS sulfur-carrier protein]-C-terminal-Gly-aminoethanethioate + 2-iminoacetate + 1-deoxy-D-xylulose 5-phosphate = [ThiS sulfur-carrier protein]-C-terminal Gly-Gly + 2-[(2R,5Z)-2-carboxy-4-methylthiazol-5(2H)-ylidene]ethyl phosphate + 2 H2O + H(+)</text>
        <dbReference type="Rhea" id="RHEA:26297"/>
        <dbReference type="Rhea" id="RHEA-COMP:12909"/>
        <dbReference type="Rhea" id="RHEA-COMP:19908"/>
        <dbReference type="ChEBI" id="CHEBI:15377"/>
        <dbReference type="ChEBI" id="CHEBI:15378"/>
        <dbReference type="ChEBI" id="CHEBI:57792"/>
        <dbReference type="ChEBI" id="CHEBI:62899"/>
        <dbReference type="ChEBI" id="CHEBI:77846"/>
        <dbReference type="ChEBI" id="CHEBI:90778"/>
        <dbReference type="ChEBI" id="CHEBI:232372"/>
        <dbReference type="EC" id="2.8.1.10"/>
    </reaction>
</comment>
<dbReference type="Proteomes" id="UP000500755">
    <property type="component" value="Chromosome"/>
</dbReference>
<dbReference type="InterPro" id="IPR033983">
    <property type="entry name" value="Thiazole_synthase_ThiG"/>
</dbReference>
<evidence type="ECO:0000256" key="1">
    <source>
        <dbReference type="ARBA" id="ARBA00002834"/>
    </source>
</evidence>
<dbReference type="RefSeq" id="WP_013518640.1">
    <property type="nucleotide sequence ID" value="NZ_CP051298.1"/>
</dbReference>
<evidence type="ECO:0000256" key="2">
    <source>
        <dbReference type="ARBA" id="ARBA00004948"/>
    </source>
</evidence>
<dbReference type="InterPro" id="IPR008867">
    <property type="entry name" value="ThiG"/>
</dbReference>
<comment type="subunit">
    <text evidence="8">Homotetramer. Forms heterodimers with either ThiH or ThiS.</text>
</comment>
<dbReference type="GO" id="GO:0009229">
    <property type="term" value="P:thiamine diphosphate biosynthetic process"/>
    <property type="evidence" value="ECO:0007669"/>
    <property type="project" value="UniProtKB-UniRule"/>
</dbReference>
<organism evidence="10 11">
    <name type="scientific">Alicycliphilus denitrificans</name>
    <dbReference type="NCBI Taxonomy" id="179636"/>
    <lineage>
        <taxon>Bacteria</taxon>
        <taxon>Pseudomonadati</taxon>
        <taxon>Pseudomonadota</taxon>
        <taxon>Betaproteobacteria</taxon>
        <taxon>Burkholderiales</taxon>
        <taxon>Comamonadaceae</taxon>
        <taxon>Alicycliphilus</taxon>
    </lineage>
</organism>
<evidence type="ECO:0000313" key="10">
    <source>
        <dbReference type="EMBL" id="QKD43736.1"/>
    </source>
</evidence>
<evidence type="ECO:0000259" key="9">
    <source>
        <dbReference type="Pfam" id="PF05690"/>
    </source>
</evidence>
<dbReference type="PANTHER" id="PTHR34266:SF2">
    <property type="entry name" value="THIAZOLE SYNTHASE"/>
    <property type="match status" value="1"/>
</dbReference>
<dbReference type="AlphaFoldDB" id="A0A858ZSA2"/>
<dbReference type="UniPathway" id="UPA00060"/>
<dbReference type="Pfam" id="PF05690">
    <property type="entry name" value="ThiG"/>
    <property type="match status" value="1"/>
</dbReference>
<evidence type="ECO:0000256" key="8">
    <source>
        <dbReference type="HAMAP-Rule" id="MF_00443"/>
    </source>
</evidence>
<keyword evidence="6 8" id="KW-0704">Schiff base</keyword>
<name>A0A858ZSA2_9BURK</name>
<dbReference type="InterPro" id="IPR013785">
    <property type="entry name" value="Aldolase_TIM"/>
</dbReference>
<reference evidence="10 11" key="1">
    <citation type="submission" date="2020-05" db="EMBL/GenBank/DDBJ databases">
        <title>Complete genome sequence of Alicycliphilus denitrificans DP3.</title>
        <authorList>
            <person name="Chen X."/>
        </authorList>
    </citation>
    <scope>NUCLEOTIDE SEQUENCE [LARGE SCALE GENOMIC DNA]</scope>
    <source>
        <strain evidence="10 11">DP3</strain>
    </source>
</reference>
<keyword evidence="5 8" id="KW-0784">Thiamine biosynthesis</keyword>
<dbReference type="EMBL" id="CP051298">
    <property type="protein sequence ID" value="QKD43736.1"/>
    <property type="molecule type" value="Genomic_DNA"/>
</dbReference>
<comment type="pathway">
    <text evidence="2 8">Cofactor biosynthesis; thiamine diphosphate biosynthesis.</text>
</comment>
<feature type="binding site" evidence="8">
    <location>
        <begin position="211"/>
        <end position="212"/>
    </location>
    <ligand>
        <name>1-deoxy-D-xylulose 5-phosphate</name>
        <dbReference type="ChEBI" id="CHEBI:57792"/>
    </ligand>
</feature>
<evidence type="ECO:0000256" key="5">
    <source>
        <dbReference type="ARBA" id="ARBA00022977"/>
    </source>
</evidence>
<comment type="similarity">
    <text evidence="8">Belongs to the ThiG family.</text>
</comment>
<dbReference type="HAMAP" id="MF_00443">
    <property type="entry name" value="ThiG"/>
    <property type="match status" value="1"/>
</dbReference>
<proteinExistence type="inferred from homology"/>
<keyword evidence="8" id="KW-0963">Cytoplasm</keyword>
<evidence type="ECO:0000256" key="4">
    <source>
        <dbReference type="ARBA" id="ARBA00022679"/>
    </source>
</evidence>
<dbReference type="SUPFAM" id="SSF110399">
    <property type="entry name" value="ThiG-like"/>
    <property type="match status" value="1"/>
</dbReference>
<dbReference type="CDD" id="cd04728">
    <property type="entry name" value="ThiG"/>
    <property type="match status" value="1"/>
</dbReference>
<feature type="domain" description="Thiazole synthase ThiG" evidence="9">
    <location>
        <begin position="11"/>
        <end position="254"/>
    </location>
</feature>
<feature type="binding site" evidence="8">
    <location>
        <begin position="189"/>
        <end position="190"/>
    </location>
    <ligand>
        <name>1-deoxy-D-xylulose 5-phosphate</name>
        <dbReference type="ChEBI" id="CHEBI:57792"/>
    </ligand>
</feature>
<dbReference type="GO" id="GO:0005737">
    <property type="term" value="C:cytoplasm"/>
    <property type="evidence" value="ECO:0007669"/>
    <property type="project" value="UniProtKB-SubCell"/>
</dbReference>
<evidence type="ECO:0000256" key="7">
    <source>
        <dbReference type="ARBA" id="ARBA00049897"/>
    </source>
</evidence>
<gene>
    <name evidence="8" type="primary">thiG</name>
    <name evidence="10" type="ORF">HF896_08965</name>
</gene>
<dbReference type="GO" id="GO:1990107">
    <property type="term" value="F:thiazole synthase activity"/>
    <property type="evidence" value="ECO:0007669"/>
    <property type="project" value="UniProtKB-EC"/>
</dbReference>
<feature type="binding site" evidence="8">
    <location>
        <position position="163"/>
    </location>
    <ligand>
        <name>1-deoxy-D-xylulose 5-phosphate</name>
        <dbReference type="ChEBI" id="CHEBI:57792"/>
    </ligand>
</feature>
<dbReference type="Gene3D" id="3.20.20.70">
    <property type="entry name" value="Aldolase class I"/>
    <property type="match status" value="1"/>
</dbReference>
<evidence type="ECO:0000256" key="6">
    <source>
        <dbReference type="ARBA" id="ARBA00023270"/>
    </source>
</evidence>
<comment type="subcellular location">
    <subcellularLocation>
        <location evidence="8">Cytoplasm</location>
    </subcellularLocation>
</comment>
<dbReference type="PANTHER" id="PTHR34266">
    <property type="entry name" value="THIAZOLE SYNTHASE"/>
    <property type="match status" value="1"/>
</dbReference>
<accession>A0A858ZSA2</accession>
<sequence>MNTPNDDALVLYGQRFESRLLLGTARYPSPAALQAAVQRARPAMLTAALRRQGSIEQGKSFWAMLKELQVPVLPNTAGCHSVQEAITTSHMAREVFDTPWIKLEVIGDDYTLQPDTLNLVQAAEQLVRDGFYVLPYCTEDLVLCQRLVDVGCQAIMPWAAPIGTGRGPVNPYAMQTLRQRLDVPMLVDAGLGLPSHACQVMEWGFDGVLLNTAVAQAADPVRMASAFADAVAAGRAAHLAGAMQPRESAQPSTPVLGTPFWHHAQEA</sequence>
<evidence type="ECO:0000313" key="11">
    <source>
        <dbReference type="Proteomes" id="UP000500755"/>
    </source>
</evidence>
<protein>
    <recommendedName>
        <fullName evidence="3 8">Thiazole synthase</fullName>
        <ecNumber evidence="3 8">2.8.1.10</ecNumber>
    </recommendedName>
</protein>
<dbReference type="EC" id="2.8.1.10" evidence="3 8"/>
<evidence type="ECO:0000256" key="3">
    <source>
        <dbReference type="ARBA" id="ARBA00011960"/>
    </source>
</evidence>
<feature type="active site" description="Schiff-base intermediate with DXP" evidence="8">
    <location>
        <position position="102"/>
    </location>
</feature>